<dbReference type="RefSeq" id="WP_229713885.1">
    <property type="nucleotide sequence ID" value="NZ_BMDB01000002.1"/>
</dbReference>
<accession>A0A6V7RAU8</accession>
<dbReference type="Pfam" id="PF13618">
    <property type="entry name" value="Gluconate_2-dh3"/>
    <property type="match status" value="1"/>
</dbReference>
<keyword evidence="1" id="KW-0812">Transmembrane</keyword>
<dbReference type="AlphaFoldDB" id="A0A6V7RAU8"/>
<organism evidence="2 3">
    <name type="scientific">Phocicoccus schoeneichii</name>
    <dbReference type="NCBI Taxonomy" id="1812261"/>
    <lineage>
        <taxon>Bacteria</taxon>
        <taxon>Bacillati</taxon>
        <taxon>Bacillota</taxon>
        <taxon>Bacilli</taxon>
        <taxon>Bacillales</taxon>
        <taxon>Salinicoccaceae</taxon>
        <taxon>Phocicoccus</taxon>
    </lineage>
</organism>
<name>A0A6V7RAU8_9BACL</name>
<dbReference type="EMBL" id="CAJEWE010000007">
    <property type="protein sequence ID" value="CAD2074389.1"/>
    <property type="molecule type" value="Genomic_DNA"/>
</dbReference>
<dbReference type="InterPro" id="IPR027056">
    <property type="entry name" value="Gluconate_2DH_su3"/>
</dbReference>
<dbReference type="InterPro" id="IPR019546">
    <property type="entry name" value="TAT_signal_bac_arc"/>
</dbReference>
<evidence type="ECO:0000256" key="1">
    <source>
        <dbReference type="SAM" id="Phobius"/>
    </source>
</evidence>
<evidence type="ECO:0000313" key="3">
    <source>
        <dbReference type="Proteomes" id="UP000521032"/>
    </source>
</evidence>
<keyword evidence="3" id="KW-1185">Reference proteome</keyword>
<keyword evidence="1" id="KW-1133">Transmembrane helix</keyword>
<gene>
    <name evidence="2" type="ORF">JEOSCH030_00695</name>
</gene>
<proteinExistence type="predicted"/>
<dbReference type="NCBIfam" id="TIGR01409">
    <property type="entry name" value="TAT_signal_seq"/>
    <property type="match status" value="1"/>
</dbReference>
<sequence length="264" mass="29441">MPKKNMGVSEMAKEKQFSRRDFLKTTGVATGGIIGGSLLGGLIGFNMDGTENTSTDTKSESSESSSEGLIIPEKGRIFFSKDEDFKVIEAAMERIFPDSDIGPGAKELGAAYFLDGQLAGAYGNNSREYMQGPFYEGTATQGYQSNLNRAEYFTLGIRKLQEESNDRFEKSFAELEAGEQDEILKDFEDDKVDFDIPRSTATAGYFFQLLREATLEGVYSDPIYRGNRNMGGWKMKQFPGHQHSYLNLIDSDEFQDIEPMPNFG</sequence>
<keyword evidence="1" id="KW-0472">Membrane</keyword>
<feature type="transmembrane region" description="Helical" evidence="1">
    <location>
        <begin position="21"/>
        <end position="45"/>
    </location>
</feature>
<reference evidence="2 3" key="1">
    <citation type="submission" date="2020-07" db="EMBL/GenBank/DDBJ databases">
        <authorList>
            <person name="Criscuolo A."/>
        </authorList>
    </citation>
    <scope>NUCLEOTIDE SEQUENCE [LARGE SCALE GENOMIC DNA]</scope>
    <source>
        <strain evidence="3">CIP 111030</strain>
    </source>
</reference>
<dbReference type="Proteomes" id="UP000521032">
    <property type="component" value="Unassembled WGS sequence"/>
</dbReference>
<protein>
    <submittedName>
        <fullName evidence="2">Gluconate 2-dehydrogenase subunit 3</fullName>
    </submittedName>
</protein>
<comment type="caution">
    <text evidence="2">The sequence shown here is derived from an EMBL/GenBank/DDBJ whole genome shotgun (WGS) entry which is preliminary data.</text>
</comment>
<evidence type="ECO:0000313" key="2">
    <source>
        <dbReference type="EMBL" id="CAD2074389.1"/>
    </source>
</evidence>